<sequence length="102" mass="10798">MRARVIRSVQLSAVVVVAVAAVPFAFQTLGESGPEVTVHQVQPPKPQDAARFHDALRHHEKTGKWPCPEGGVPPRGGGSAAEAGAQSLVHEAGPEDYDCPKR</sequence>
<feature type="region of interest" description="Disordered" evidence="1">
    <location>
        <begin position="56"/>
        <end position="102"/>
    </location>
</feature>
<accession>A0ABM8A672</accession>
<keyword evidence="3" id="KW-1185">Reference proteome</keyword>
<name>A0ABM8A672_STRNI</name>
<dbReference type="EMBL" id="AP026074">
    <property type="protein sequence ID" value="BDM74205.1"/>
    <property type="molecule type" value="Genomic_DNA"/>
</dbReference>
<evidence type="ECO:0000313" key="3">
    <source>
        <dbReference type="Proteomes" id="UP001059597"/>
    </source>
</evidence>
<proteinExistence type="predicted"/>
<protein>
    <recommendedName>
        <fullName evidence="4">Secreted protein</fullName>
    </recommendedName>
</protein>
<evidence type="ECO:0000313" key="2">
    <source>
        <dbReference type="EMBL" id="BDM74205.1"/>
    </source>
</evidence>
<evidence type="ECO:0008006" key="4">
    <source>
        <dbReference type="Google" id="ProtNLM"/>
    </source>
</evidence>
<reference evidence="2" key="1">
    <citation type="submission" date="2022-06" db="EMBL/GenBank/DDBJ databases">
        <title>Complete genome sequence of Streptomyces nigrescens HEK616.</title>
        <authorList>
            <person name="Asamizu S."/>
            <person name="Onaka H."/>
        </authorList>
    </citation>
    <scope>NUCLEOTIDE SEQUENCE</scope>
    <source>
        <strain evidence="2">HEK616</strain>
        <plasmid evidence="2">SNP1</plasmid>
    </source>
</reference>
<dbReference type="Proteomes" id="UP001059597">
    <property type="component" value="Plasmid SNP1"/>
</dbReference>
<keyword evidence="2" id="KW-0614">Plasmid</keyword>
<geneLocation type="plasmid" evidence="2 3">
    <name>SNP1</name>
</geneLocation>
<organism evidence="2 3">
    <name type="scientific">Streptomyces nigrescens</name>
    <dbReference type="NCBI Taxonomy" id="1920"/>
    <lineage>
        <taxon>Bacteria</taxon>
        <taxon>Bacillati</taxon>
        <taxon>Actinomycetota</taxon>
        <taxon>Actinomycetes</taxon>
        <taxon>Kitasatosporales</taxon>
        <taxon>Streptomycetaceae</taxon>
        <taxon>Streptomyces</taxon>
    </lineage>
</organism>
<evidence type="ECO:0000256" key="1">
    <source>
        <dbReference type="SAM" id="MobiDB-lite"/>
    </source>
</evidence>
<gene>
    <name evidence="2" type="ORF">HEK616_76920</name>
</gene>